<dbReference type="InterPro" id="IPR000868">
    <property type="entry name" value="Isochorismatase-like_dom"/>
</dbReference>
<organism evidence="3">
    <name type="scientific">Desulfobacca acetoxidans</name>
    <dbReference type="NCBI Taxonomy" id="60893"/>
    <lineage>
        <taxon>Bacteria</taxon>
        <taxon>Pseudomonadati</taxon>
        <taxon>Thermodesulfobacteriota</taxon>
        <taxon>Desulfobaccia</taxon>
        <taxon>Desulfobaccales</taxon>
        <taxon>Desulfobaccaceae</taxon>
        <taxon>Desulfobacca</taxon>
    </lineage>
</organism>
<gene>
    <name evidence="3" type="ORF">ENW96_03785</name>
</gene>
<dbReference type="SUPFAM" id="SSF52499">
    <property type="entry name" value="Isochorismatase-like hydrolases"/>
    <property type="match status" value="1"/>
</dbReference>
<dbReference type="InterPro" id="IPR050272">
    <property type="entry name" value="Isochorismatase-like_hydrls"/>
</dbReference>
<dbReference type="GO" id="GO:0016787">
    <property type="term" value="F:hydrolase activity"/>
    <property type="evidence" value="ECO:0007669"/>
    <property type="project" value="UniProtKB-KW"/>
</dbReference>
<comment type="caution">
    <text evidence="3">The sequence shown here is derived from an EMBL/GenBank/DDBJ whole genome shotgun (WGS) entry which is preliminary data.</text>
</comment>
<dbReference type="CDD" id="cd00431">
    <property type="entry name" value="cysteine_hydrolases"/>
    <property type="match status" value="1"/>
</dbReference>
<name>A0A7C3UWU2_9BACT</name>
<dbReference type="InterPro" id="IPR036380">
    <property type="entry name" value="Isochorismatase-like_sf"/>
</dbReference>
<dbReference type="PANTHER" id="PTHR43540">
    <property type="entry name" value="PEROXYUREIDOACRYLATE/UREIDOACRYLATE AMIDOHYDROLASE-RELATED"/>
    <property type="match status" value="1"/>
</dbReference>
<proteinExistence type="predicted"/>
<keyword evidence="1 3" id="KW-0378">Hydrolase</keyword>
<sequence>MSKVALIVIDMLNDFLDPQGALFVGPAGQAIVPFVARRVEETRSHGGVVIFVCDAHAPDDREFEQFKPHAVKGAWGSEIITAIPFRAGDYRVDKTRYSALHNTSLEDILIREGVRQVELVGVCTSICIMFTAIGLLDREFQCRVYREGVADFNAQAHAFALEHMKLLGVEVV</sequence>
<dbReference type="Pfam" id="PF00857">
    <property type="entry name" value="Isochorismatase"/>
    <property type="match status" value="1"/>
</dbReference>
<dbReference type="AlphaFoldDB" id="A0A7C3UWU2"/>
<dbReference type="EMBL" id="DTMF01000098">
    <property type="protein sequence ID" value="HGF33498.1"/>
    <property type="molecule type" value="Genomic_DNA"/>
</dbReference>
<evidence type="ECO:0000256" key="1">
    <source>
        <dbReference type="ARBA" id="ARBA00022801"/>
    </source>
</evidence>
<evidence type="ECO:0000259" key="2">
    <source>
        <dbReference type="Pfam" id="PF00857"/>
    </source>
</evidence>
<dbReference type="Gene3D" id="3.40.50.850">
    <property type="entry name" value="Isochorismatase-like"/>
    <property type="match status" value="1"/>
</dbReference>
<reference evidence="3" key="1">
    <citation type="journal article" date="2020" name="mSystems">
        <title>Genome- and Community-Level Interaction Insights into Carbon Utilization and Element Cycling Functions of Hydrothermarchaeota in Hydrothermal Sediment.</title>
        <authorList>
            <person name="Zhou Z."/>
            <person name="Liu Y."/>
            <person name="Xu W."/>
            <person name="Pan J."/>
            <person name="Luo Z.H."/>
            <person name="Li M."/>
        </authorList>
    </citation>
    <scope>NUCLEOTIDE SEQUENCE [LARGE SCALE GENOMIC DNA]</scope>
    <source>
        <strain evidence="3">SpSt-897</strain>
    </source>
</reference>
<protein>
    <submittedName>
        <fullName evidence="3">Cysteine hydrolase</fullName>
    </submittedName>
</protein>
<feature type="domain" description="Isochorismatase-like" evidence="2">
    <location>
        <begin position="5"/>
        <end position="171"/>
    </location>
</feature>
<dbReference type="PANTHER" id="PTHR43540:SF6">
    <property type="entry name" value="ISOCHORISMATASE-LIKE DOMAIN-CONTAINING PROTEIN"/>
    <property type="match status" value="1"/>
</dbReference>
<accession>A0A7C3UWU2</accession>
<evidence type="ECO:0000313" key="3">
    <source>
        <dbReference type="EMBL" id="HGF33498.1"/>
    </source>
</evidence>